<evidence type="ECO:0000256" key="3">
    <source>
        <dbReference type="ARBA" id="ARBA00007244"/>
    </source>
</evidence>
<comment type="cofactor">
    <cofactor evidence="12">
        <name>heme</name>
        <dbReference type="ChEBI" id="CHEBI:30413"/>
    </cofactor>
    <text evidence="12">The heme is bound between the two transmembrane subunits.</text>
</comment>
<evidence type="ECO:0000313" key="14">
    <source>
        <dbReference type="EMBL" id="AIQ88368.1"/>
    </source>
</evidence>
<name>A0A089NRC7_9HYPH</name>
<dbReference type="CDD" id="cd03499">
    <property type="entry name" value="SQR_TypeC_SdhC"/>
    <property type="match status" value="1"/>
</dbReference>
<dbReference type="InterPro" id="IPR000701">
    <property type="entry name" value="SuccDH_FuR_B_TM-su"/>
</dbReference>
<dbReference type="eggNOG" id="COG2009">
    <property type="taxonomic scope" value="Bacteria"/>
</dbReference>
<dbReference type="InterPro" id="IPR014314">
    <property type="entry name" value="Succ_DH_cytb556"/>
</dbReference>
<dbReference type="RefSeq" id="WP_043352126.1">
    <property type="nucleotide sequence ID" value="NZ_CP003811.1"/>
</dbReference>
<dbReference type="Gene3D" id="1.20.1300.10">
    <property type="entry name" value="Fumarate reductase/succinate dehydrogenase, transmembrane subunit"/>
    <property type="match status" value="1"/>
</dbReference>
<evidence type="ECO:0000256" key="1">
    <source>
        <dbReference type="ARBA" id="ARBA00004050"/>
    </source>
</evidence>
<comment type="similarity">
    <text evidence="3">Belongs to the cytochrome b560 family.</text>
</comment>
<feature type="transmembrane region" description="Helical" evidence="13">
    <location>
        <begin position="60"/>
        <end position="82"/>
    </location>
</feature>
<dbReference type="PANTHER" id="PTHR10978:SF5">
    <property type="entry name" value="SUCCINATE DEHYDROGENASE CYTOCHROME B560 SUBUNIT, MITOCHONDRIAL"/>
    <property type="match status" value="1"/>
</dbReference>
<keyword evidence="8 13" id="KW-1133">Transmembrane helix</keyword>
<dbReference type="STRING" id="693986.MOC_0613"/>
<evidence type="ECO:0000256" key="9">
    <source>
        <dbReference type="ARBA" id="ARBA00023004"/>
    </source>
</evidence>
<gene>
    <name evidence="14" type="primary">sdhC</name>
    <name evidence="14" type="ORF">MOC_0613</name>
</gene>
<dbReference type="GO" id="GO:0046872">
    <property type="term" value="F:metal ion binding"/>
    <property type="evidence" value="ECO:0007669"/>
    <property type="project" value="UniProtKB-KW"/>
</dbReference>
<dbReference type="PROSITE" id="PS01001">
    <property type="entry name" value="SDH_CYT_2"/>
    <property type="match status" value="1"/>
</dbReference>
<evidence type="ECO:0000256" key="8">
    <source>
        <dbReference type="ARBA" id="ARBA00022989"/>
    </source>
</evidence>
<dbReference type="InterPro" id="IPR034804">
    <property type="entry name" value="SQR/QFR_C/D"/>
</dbReference>
<evidence type="ECO:0000256" key="10">
    <source>
        <dbReference type="ARBA" id="ARBA00023136"/>
    </source>
</evidence>
<feature type="transmembrane region" description="Helical" evidence="13">
    <location>
        <begin position="30"/>
        <end position="54"/>
    </location>
</feature>
<dbReference type="Proteomes" id="UP000029492">
    <property type="component" value="Chromosome"/>
</dbReference>
<dbReference type="GO" id="GO:0016020">
    <property type="term" value="C:membrane"/>
    <property type="evidence" value="ECO:0007669"/>
    <property type="project" value="UniProtKB-SubCell"/>
</dbReference>
<dbReference type="AlphaFoldDB" id="A0A089NRC7"/>
<evidence type="ECO:0000256" key="12">
    <source>
        <dbReference type="PIRSR" id="PIRSR000178-1"/>
    </source>
</evidence>
<evidence type="ECO:0000256" key="13">
    <source>
        <dbReference type="SAM" id="Phobius"/>
    </source>
</evidence>
<dbReference type="KEGG" id="mor:MOC_0613"/>
<dbReference type="GeneID" id="96604155"/>
<dbReference type="GO" id="GO:0009055">
    <property type="term" value="F:electron transfer activity"/>
    <property type="evidence" value="ECO:0007669"/>
    <property type="project" value="InterPro"/>
</dbReference>
<proteinExistence type="inferred from homology"/>
<dbReference type="GO" id="GO:0006099">
    <property type="term" value="P:tricarboxylic acid cycle"/>
    <property type="evidence" value="ECO:0007669"/>
    <property type="project" value="InterPro"/>
</dbReference>
<comment type="subunit">
    <text evidence="11">Part of an enzyme complex containing four subunits: a flavoprotein, an iron-sulfur protein, plus two membrane-anchoring proteins, SdhC and SdhD. The complex can form homotrimers.</text>
</comment>
<dbReference type="SUPFAM" id="SSF81343">
    <property type="entry name" value="Fumarate reductase respiratory complex transmembrane subunits"/>
    <property type="match status" value="1"/>
</dbReference>
<dbReference type="PANTHER" id="PTHR10978">
    <property type="entry name" value="SUCCINATE DEHYDROGENASE CYTOCHROME B560 SUBUNIT"/>
    <property type="match status" value="1"/>
</dbReference>
<keyword evidence="15" id="KW-1185">Reference proteome</keyword>
<reference evidence="14 15" key="1">
    <citation type="journal article" date="2014" name="PLoS ONE">
        <title>Genome Information of Methylobacterium oryzae, a Plant-Probiotic Methylotroph in the Phyllosphere.</title>
        <authorList>
            <person name="Kwak M.J."/>
            <person name="Jeong H."/>
            <person name="Madhaiyan M."/>
            <person name="Lee Y."/>
            <person name="Sa T.M."/>
            <person name="Oh T.K."/>
            <person name="Kim J.F."/>
        </authorList>
    </citation>
    <scope>NUCLEOTIDE SEQUENCE [LARGE SCALE GENOMIC DNA]</scope>
    <source>
        <strain evidence="14 15">CBMB20</strain>
    </source>
</reference>
<dbReference type="PIRSF" id="PIRSF000178">
    <property type="entry name" value="SDH_cyt_b560"/>
    <property type="match status" value="1"/>
</dbReference>
<comment type="function">
    <text evidence="1">Membrane-anchoring subunit of succinate dehydrogenase (SDH).</text>
</comment>
<evidence type="ECO:0000256" key="6">
    <source>
        <dbReference type="ARBA" id="ARBA00022692"/>
    </source>
</evidence>
<keyword evidence="6 13" id="KW-0812">Transmembrane</keyword>
<evidence type="ECO:0000256" key="5">
    <source>
        <dbReference type="ARBA" id="ARBA00022617"/>
    </source>
</evidence>
<evidence type="ECO:0000256" key="4">
    <source>
        <dbReference type="ARBA" id="ARBA00020076"/>
    </source>
</evidence>
<dbReference type="NCBIfam" id="TIGR02970">
    <property type="entry name" value="succ_dehyd_cytB"/>
    <property type="match status" value="1"/>
</dbReference>
<evidence type="ECO:0000256" key="2">
    <source>
        <dbReference type="ARBA" id="ARBA00004141"/>
    </source>
</evidence>
<organism evidence="14 15">
    <name type="scientific">Methylobacterium oryzae CBMB20</name>
    <dbReference type="NCBI Taxonomy" id="693986"/>
    <lineage>
        <taxon>Bacteria</taxon>
        <taxon>Pseudomonadati</taxon>
        <taxon>Pseudomonadota</taxon>
        <taxon>Alphaproteobacteria</taxon>
        <taxon>Hyphomicrobiales</taxon>
        <taxon>Methylobacteriaceae</taxon>
        <taxon>Methylobacterium</taxon>
    </lineage>
</organism>
<sequence>MAPTARPTVAQPLSPHLQIYRWTWTMAMSVFHRITGTALYGGTALVALWLVALASGPVGYSYVAGFFGSLFGRLILFVYTWVLMHHMLGGIRHLIWDTGVGFDREKRLSMARLTLIGSVALTLVIWAVALLVR</sequence>
<evidence type="ECO:0000256" key="7">
    <source>
        <dbReference type="ARBA" id="ARBA00022723"/>
    </source>
</evidence>
<keyword evidence="5 12" id="KW-0349">Heme</keyword>
<evidence type="ECO:0000256" key="11">
    <source>
        <dbReference type="ARBA" id="ARBA00025912"/>
    </source>
</evidence>
<keyword evidence="7 12" id="KW-0479">Metal-binding</keyword>
<accession>A0A089NRC7</accession>
<dbReference type="Pfam" id="PF01127">
    <property type="entry name" value="Sdh_cyt"/>
    <property type="match status" value="1"/>
</dbReference>
<comment type="subcellular location">
    <subcellularLocation>
        <location evidence="2">Membrane</location>
        <topology evidence="2">Multi-pass membrane protein</topology>
    </subcellularLocation>
</comment>
<feature type="transmembrane region" description="Helical" evidence="13">
    <location>
        <begin position="113"/>
        <end position="132"/>
    </location>
</feature>
<keyword evidence="9 12" id="KW-0408">Iron</keyword>
<dbReference type="HOGENOM" id="CLU_094691_3_1_5"/>
<feature type="binding site" description="axial binding residue" evidence="12">
    <location>
        <position position="86"/>
    </location>
    <ligand>
        <name>heme</name>
        <dbReference type="ChEBI" id="CHEBI:30413"/>
        <note>ligand shared with second transmembrane subunit</note>
    </ligand>
    <ligandPart>
        <name>Fe</name>
        <dbReference type="ChEBI" id="CHEBI:18248"/>
    </ligandPart>
</feature>
<protein>
    <recommendedName>
        <fullName evidence="4">Succinate dehydrogenase cytochrome b556 subunit</fullName>
    </recommendedName>
</protein>
<dbReference type="InterPro" id="IPR018495">
    <property type="entry name" value="Succ_DH_cyt_bsu_CS"/>
</dbReference>
<evidence type="ECO:0000313" key="15">
    <source>
        <dbReference type="Proteomes" id="UP000029492"/>
    </source>
</evidence>
<keyword evidence="10 13" id="KW-0472">Membrane</keyword>
<dbReference type="EMBL" id="CP003811">
    <property type="protein sequence ID" value="AIQ88368.1"/>
    <property type="molecule type" value="Genomic_DNA"/>
</dbReference>